<dbReference type="AlphaFoldDB" id="A0A4U8YX89"/>
<sequence length="57" mass="6450">MIALNTLIGAGRHNRIAKAKAKLWQNALGRKTGAFLRRRAPFHEVLPFWTEVRLVGP</sequence>
<gene>
    <name evidence="1" type="ORF">MTUNDRAET4_1670</name>
</gene>
<protein>
    <submittedName>
        <fullName evidence="1">Uncharacterized protein</fullName>
    </submittedName>
</protein>
<accession>A0A4U8YX89</accession>
<proteinExistence type="predicted"/>
<dbReference type="EMBL" id="LR536450">
    <property type="protein sequence ID" value="VFU08563.1"/>
    <property type="molecule type" value="Genomic_DNA"/>
</dbReference>
<evidence type="ECO:0000313" key="2">
    <source>
        <dbReference type="Proteomes" id="UP000294360"/>
    </source>
</evidence>
<organism evidence="1 2">
    <name type="scientific">Methylocella tundrae</name>
    <dbReference type="NCBI Taxonomy" id="227605"/>
    <lineage>
        <taxon>Bacteria</taxon>
        <taxon>Pseudomonadati</taxon>
        <taxon>Pseudomonadota</taxon>
        <taxon>Alphaproteobacteria</taxon>
        <taxon>Hyphomicrobiales</taxon>
        <taxon>Beijerinckiaceae</taxon>
        <taxon>Methylocella</taxon>
    </lineage>
</organism>
<name>A0A4U8YX89_METTU</name>
<reference evidence="1 2" key="1">
    <citation type="submission" date="2019-03" db="EMBL/GenBank/DDBJ databases">
        <authorList>
            <person name="Kox A.R. M."/>
        </authorList>
    </citation>
    <scope>NUCLEOTIDE SEQUENCE [LARGE SCALE GENOMIC DNA]</scope>
    <source>
        <strain evidence="1">MTUNDRAET4 annotated genome</strain>
    </source>
</reference>
<evidence type="ECO:0000313" key="1">
    <source>
        <dbReference type="EMBL" id="VFU08563.1"/>
    </source>
</evidence>
<dbReference type="Proteomes" id="UP000294360">
    <property type="component" value="Chromosome"/>
</dbReference>
<dbReference type="KEGG" id="mtun:MTUNDRAET4_1670"/>